<dbReference type="AlphaFoldDB" id="I2PX61"/>
<gene>
    <name evidence="4" type="ORF">DesU5LDRAFT_0411</name>
</gene>
<dbReference type="InterPro" id="IPR009057">
    <property type="entry name" value="Homeodomain-like_sf"/>
</dbReference>
<dbReference type="HOGENOM" id="CLU_069356_16_0_7"/>
<dbReference type="PROSITE" id="PS50977">
    <property type="entry name" value="HTH_TETR_2"/>
    <property type="match status" value="1"/>
</dbReference>
<dbReference type="Pfam" id="PF00440">
    <property type="entry name" value="TetR_N"/>
    <property type="match status" value="1"/>
</dbReference>
<dbReference type="GO" id="GO:0000976">
    <property type="term" value="F:transcription cis-regulatory region binding"/>
    <property type="evidence" value="ECO:0007669"/>
    <property type="project" value="TreeGrafter"/>
</dbReference>
<dbReference type="EMBL" id="JH600068">
    <property type="protein sequence ID" value="EIG52117.1"/>
    <property type="molecule type" value="Genomic_DNA"/>
</dbReference>
<dbReference type="Pfam" id="PF09209">
    <property type="entry name" value="CecR_C"/>
    <property type="match status" value="1"/>
</dbReference>
<dbReference type="InterPro" id="IPR050109">
    <property type="entry name" value="HTH-type_TetR-like_transc_reg"/>
</dbReference>
<dbReference type="PANTHER" id="PTHR30055:SF219">
    <property type="entry name" value="TRANSCRIPTIONAL REGULATORY PROTEIN"/>
    <property type="match status" value="1"/>
</dbReference>
<dbReference type="PANTHER" id="PTHR30055">
    <property type="entry name" value="HTH-TYPE TRANSCRIPTIONAL REGULATOR RUTR"/>
    <property type="match status" value="1"/>
</dbReference>
<keyword evidence="1 2" id="KW-0238">DNA-binding</keyword>
<dbReference type="OrthoDB" id="9790413at2"/>
<protein>
    <submittedName>
        <fullName evidence="4">Transcriptional regulator</fullName>
    </submittedName>
</protein>
<dbReference type="Gene3D" id="1.10.10.60">
    <property type="entry name" value="Homeodomain-like"/>
    <property type="match status" value="1"/>
</dbReference>
<dbReference type="PRINTS" id="PR00455">
    <property type="entry name" value="HTHTETR"/>
</dbReference>
<dbReference type="Gene3D" id="1.10.357.10">
    <property type="entry name" value="Tetracycline Repressor, domain 2"/>
    <property type="match status" value="1"/>
</dbReference>
<dbReference type="SUPFAM" id="SSF46689">
    <property type="entry name" value="Homeodomain-like"/>
    <property type="match status" value="1"/>
</dbReference>
<feature type="DNA-binding region" description="H-T-H motif" evidence="2">
    <location>
        <begin position="36"/>
        <end position="55"/>
    </location>
</feature>
<evidence type="ECO:0000313" key="4">
    <source>
        <dbReference type="EMBL" id="EIG52117.1"/>
    </source>
</evidence>
<reference evidence="4" key="1">
    <citation type="submission" date="2011-11" db="EMBL/GenBank/DDBJ databases">
        <title>Improved High-Quality Draft sequence of Desulfovibrio sp. U5L.</title>
        <authorList>
            <consortium name="US DOE Joint Genome Institute"/>
            <person name="Lucas S."/>
            <person name="Han J."/>
            <person name="Lapidus A."/>
            <person name="Cheng J.-F."/>
            <person name="Goodwin L."/>
            <person name="Pitluck S."/>
            <person name="Peters L."/>
            <person name="Ovchinnikova G."/>
            <person name="Held B."/>
            <person name="Detter J.C."/>
            <person name="Han C."/>
            <person name="Tapia R."/>
            <person name="Land M."/>
            <person name="Hauser L."/>
            <person name="Kyrpides N."/>
            <person name="Ivanova N."/>
            <person name="Pagani I."/>
            <person name="Gabster J."/>
            <person name="Walker C."/>
            <person name="Stolyar S."/>
            <person name="Stahl D."/>
            <person name="Arkin A."/>
            <person name="Dehal P."/>
            <person name="Hazen T."/>
            <person name="Woyke T."/>
        </authorList>
    </citation>
    <scope>NUCLEOTIDE SEQUENCE [LARGE SCALE GENOMIC DNA]</scope>
    <source>
        <strain evidence="4">U5L</strain>
    </source>
</reference>
<dbReference type="SUPFAM" id="SSF48498">
    <property type="entry name" value="Tetracyclin repressor-like, C-terminal domain"/>
    <property type="match status" value="1"/>
</dbReference>
<dbReference type="eggNOG" id="COG1309">
    <property type="taxonomic scope" value="Bacteria"/>
</dbReference>
<dbReference type="InterPro" id="IPR001647">
    <property type="entry name" value="HTH_TetR"/>
</dbReference>
<feature type="domain" description="HTH tetR-type" evidence="3">
    <location>
        <begin position="13"/>
        <end position="73"/>
    </location>
</feature>
<dbReference type="GO" id="GO:0003700">
    <property type="term" value="F:DNA-binding transcription factor activity"/>
    <property type="evidence" value="ECO:0007669"/>
    <property type="project" value="TreeGrafter"/>
</dbReference>
<organism evidence="4">
    <name type="scientific">Desulfovibrio sp. U5L</name>
    <dbReference type="NCBI Taxonomy" id="596152"/>
    <lineage>
        <taxon>Bacteria</taxon>
        <taxon>Pseudomonadati</taxon>
        <taxon>Thermodesulfobacteriota</taxon>
        <taxon>Desulfovibrionia</taxon>
        <taxon>Desulfovibrionales</taxon>
        <taxon>Desulfovibrionaceae</taxon>
        <taxon>Desulfovibrio</taxon>
    </lineage>
</organism>
<evidence type="ECO:0000259" key="3">
    <source>
        <dbReference type="PROSITE" id="PS50977"/>
    </source>
</evidence>
<name>I2PX61_9BACT</name>
<dbReference type="InterPro" id="IPR036271">
    <property type="entry name" value="Tet_transcr_reg_TetR-rel_C_sf"/>
</dbReference>
<accession>I2PX61</accession>
<dbReference type="InterPro" id="IPR015292">
    <property type="entry name" value="Tscrpt_reg_YbiH_C"/>
</dbReference>
<sequence>MTLKREPRTVRGDATRKRLVEEGLRLFAMSGYSAVSTREIAQAANVNHAAIGFHFKGKQGLYDAVIEYMVEKLHSICDPFIDAIDKNIEACAGDKKLLRQLTFEAVGQFFIVSMRTERSRWLSVLLQREYVDPSDAFECIYKEVAEPVCKAIERLVNAATGEDITTRRAQVMVYCIMSQVTSMGRDQAILIKRLGSEIYEPDMFNIMASVVAQGVCGILNI</sequence>
<evidence type="ECO:0000256" key="1">
    <source>
        <dbReference type="ARBA" id="ARBA00023125"/>
    </source>
</evidence>
<dbReference type="STRING" id="596152.DesU5LDRAFT_0411"/>
<evidence type="ECO:0000256" key="2">
    <source>
        <dbReference type="PROSITE-ProRule" id="PRU00335"/>
    </source>
</evidence>
<proteinExistence type="predicted"/>